<dbReference type="EMBL" id="KE674205">
    <property type="protein sequence ID" value="ERE76548.1"/>
    <property type="molecule type" value="Genomic_DNA"/>
</dbReference>
<evidence type="ECO:0000313" key="1">
    <source>
        <dbReference type="EMBL" id="ERE76548.1"/>
    </source>
</evidence>
<dbReference type="GO" id="GO:0004791">
    <property type="term" value="F:thioredoxin-disulfide reductase (NADPH) activity"/>
    <property type="evidence" value="ECO:0007669"/>
    <property type="project" value="UniProtKB-EC"/>
</dbReference>
<sequence length="178" mass="18688">MTQLAVPVSVPRFLPSAHLFQNTVAGQQQQQQQQSFDLLVIGGGSGGLACAKEGQVLKLSGLSGHVMWPWEDHPPGLAVCTCENVYCVAQPPAAITEFSASVGKKLIKGAMEYGVTSDDIFWLKESPGKTSMLCSAAGVLSRGVLSSDGFPTNDGVPSGDVANGGVGRQVKRLIILYQ</sequence>
<dbReference type="EC" id="1.8.1.9" evidence="1"/>
<proteinExistence type="predicted"/>
<dbReference type="InterPro" id="IPR036188">
    <property type="entry name" value="FAD/NAD-bd_sf"/>
</dbReference>
<dbReference type="AlphaFoldDB" id="A0A061I925"/>
<gene>
    <name evidence="1" type="ORF">H671_4g11754</name>
</gene>
<name>A0A061I925_CRIGR</name>
<organism evidence="1 2">
    <name type="scientific">Cricetulus griseus</name>
    <name type="common">Chinese hamster</name>
    <name type="synonym">Cricetulus barabensis griseus</name>
    <dbReference type="NCBI Taxonomy" id="10029"/>
    <lineage>
        <taxon>Eukaryota</taxon>
        <taxon>Metazoa</taxon>
        <taxon>Chordata</taxon>
        <taxon>Craniata</taxon>
        <taxon>Vertebrata</taxon>
        <taxon>Euteleostomi</taxon>
        <taxon>Mammalia</taxon>
        <taxon>Eutheria</taxon>
        <taxon>Euarchontoglires</taxon>
        <taxon>Glires</taxon>
        <taxon>Rodentia</taxon>
        <taxon>Myomorpha</taxon>
        <taxon>Muroidea</taxon>
        <taxon>Cricetidae</taxon>
        <taxon>Cricetinae</taxon>
        <taxon>Cricetulus</taxon>
    </lineage>
</organism>
<reference evidence="2" key="1">
    <citation type="journal article" date="2013" name="Nat. Biotechnol.">
        <title>Chinese hamster genome sequenced from sorted chromosomes.</title>
        <authorList>
            <person name="Brinkrolf K."/>
            <person name="Rupp O."/>
            <person name="Laux H."/>
            <person name="Kollin F."/>
            <person name="Ernst W."/>
            <person name="Linke B."/>
            <person name="Kofler R."/>
            <person name="Romand S."/>
            <person name="Hesse F."/>
            <person name="Budach W.E."/>
            <person name="Galosy S."/>
            <person name="Muller D."/>
            <person name="Noll T."/>
            <person name="Wienberg J."/>
            <person name="Jostock T."/>
            <person name="Leonard M."/>
            <person name="Grillari J."/>
            <person name="Tauch A."/>
            <person name="Goesmann A."/>
            <person name="Helk B."/>
            <person name="Mott J.E."/>
            <person name="Puhler A."/>
            <person name="Borth N."/>
        </authorList>
    </citation>
    <scope>NUCLEOTIDE SEQUENCE [LARGE SCALE GENOMIC DNA]</scope>
    <source>
        <strain evidence="2">17A/GY</strain>
    </source>
</reference>
<keyword evidence="1" id="KW-0560">Oxidoreductase</keyword>
<evidence type="ECO:0000313" key="2">
    <source>
        <dbReference type="Proteomes" id="UP000030759"/>
    </source>
</evidence>
<accession>A0A061I925</accession>
<protein>
    <submittedName>
        <fullName evidence="1">Thioredoxin reductase 2</fullName>
        <ecNumber evidence="1">1.8.1.9</ecNumber>
    </submittedName>
</protein>
<dbReference type="Proteomes" id="UP000030759">
    <property type="component" value="Unassembled WGS sequence"/>
</dbReference>
<dbReference type="Gene3D" id="3.50.50.60">
    <property type="entry name" value="FAD/NAD(P)-binding domain"/>
    <property type="match status" value="1"/>
</dbReference>